<proteinExistence type="predicted"/>
<accession>A0AAW0T7Z3</accession>
<dbReference type="Proteomes" id="UP001487740">
    <property type="component" value="Unassembled WGS sequence"/>
</dbReference>
<protein>
    <recommendedName>
        <fullName evidence="3">Mos1 transposase HTH domain-containing protein</fullName>
    </recommendedName>
</protein>
<reference evidence="1 2" key="1">
    <citation type="submission" date="2023-03" db="EMBL/GenBank/DDBJ databases">
        <title>High-quality genome of Scylla paramamosain provides insights in environmental adaptation.</title>
        <authorList>
            <person name="Zhang L."/>
        </authorList>
    </citation>
    <scope>NUCLEOTIDE SEQUENCE [LARGE SCALE GENOMIC DNA]</scope>
    <source>
        <strain evidence="1">LZ_2023a</strain>
        <tissue evidence="1">Muscle</tissue>
    </source>
</reference>
<dbReference type="AlphaFoldDB" id="A0AAW0T7Z3"/>
<dbReference type="PANTHER" id="PTHR46060:SF1">
    <property type="entry name" value="MARINER MOS1 TRANSPOSASE-LIKE PROTEIN"/>
    <property type="match status" value="1"/>
</dbReference>
<organism evidence="1 2">
    <name type="scientific">Scylla paramamosain</name>
    <name type="common">Mud crab</name>
    <dbReference type="NCBI Taxonomy" id="85552"/>
    <lineage>
        <taxon>Eukaryota</taxon>
        <taxon>Metazoa</taxon>
        <taxon>Ecdysozoa</taxon>
        <taxon>Arthropoda</taxon>
        <taxon>Crustacea</taxon>
        <taxon>Multicrustacea</taxon>
        <taxon>Malacostraca</taxon>
        <taxon>Eumalacostraca</taxon>
        <taxon>Eucarida</taxon>
        <taxon>Decapoda</taxon>
        <taxon>Pleocyemata</taxon>
        <taxon>Brachyura</taxon>
        <taxon>Eubrachyura</taxon>
        <taxon>Portunoidea</taxon>
        <taxon>Portunidae</taxon>
        <taxon>Portuninae</taxon>
        <taxon>Scylla</taxon>
    </lineage>
</organism>
<dbReference type="PANTHER" id="PTHR46060">
    <property type="entry name" value="MARINER MOS1 TRANSPOSASE-LIKE PROTEIN"/>
    <property type="match status" value="1"/>
</dbReference>
<evidence type="ECO:0000313" key="2">
    <source>
        <dbReference type="Proteomes" id="UP001487740"/>
    </source>
</evidence>
<dbReference type="InterPro" id="IPR052709">
    <property type="entry name" value="Transposase-MT_Hybrid"/>
</dbReference>
<dbReference type="EMBL" id="JARAKH010000037">
    <property type="protein sequence ID" value="KAK8383367.1"/>
    <property type="molecule type" value="Genomic_DNA"/>
</dbReference>
<name>A0AAW0T7Z3_SCYPA</name>
<keyword evidence="2" id="KW-1185">Reference proteome</keyword>
<gene>
    <name evidence="1" type="ORF">O3P69_019026</name>
</gene>
<evidence type="ECO:0000313" key="1">
    <source>
        <dbReference type="EMBL" id="KAK8383367.1"/>
    </source>
</evidence>
<comment type="caution">
    <text evidence="1">The sequence shown here is derived from an EMBL/GenBank/DDBJ whole genome shotgun (WGS) entry which is preliminary data.</text>
</comment>
<evidence type="ECO:0008006" key="3">
    <source>
        <dbReference type="Google" id="ProtNLM"/>
    </source>
</evidence>
<sequence>MEKIEYRAVIKFFTKEGKNAEIHDRLVAVNNDTALSYATLTLCHKEFRHGRDSLEDDIRVGRTSEACGGNDHGGSLVPRWMRLREFVCDVIFLPGNYSLKKRGCDTSNE</sequence>